<feature type="domain" description="D-apionate lactonase N-terminal" evidence="2">
    <location>
        <begin position="11"/>
        <end position="236"/>
    </location>
</feature>
<organism evidence="5 6">
    <name type="scientific">Bradyrhizobium iriomotense</name>
    <dbReference type="NCBI Taxonomy" id="441950"/>
    <lineage>
        <taxon>Bacteria</taxon>
        <taxon>Pseudomonadati</taxon>
        <taxon>Pseudomonadota</taxon>
        <taxon>Alphaproteobacteria</taxon>
        <taxon>Hyphomicrobiales</taxon>
        <taxon>Nitrobacteraceae</taxon>
        <taxon>Bradyrhizobium</taxon>
    </lineage>
</organism>
<evidence type="ECO:0000313" key="5">
    <source>
        <dbReference type="EMBL" id="GLR90645.1"/>
    </source>
</evidence>
<dbReference type="RefSeq" id="WP_284273639.1">
    <property type="nucleotide sequence ID" value="NZ_BSOW01000036.1"/>
</dbReference>
<feature type="region of interest" description="Disordered" evidence="1">
    <location>
        <begin position="232"/>
        <end position="254"/>
    </location>
</feature>
<evidence type="ECO:0000259" key="4">
    <source>
        <dbReference type="Pfam" id="PF25839"/>
    </source>
</evidence>
<name>A0ABQ6BAB0_9BRAD</name>
<evidence type="ECO:0000256" key="1">
    <source>
        <dbReference type="SAM" id="MobiDB-lite"/>
    </source>
</evidence>
<evidence type="ECO:0000259" key="2">
    <source>
        <dbReference type="Pfam" id="PF25837"/>
    </source>
</evidence>
<protein>
    <recommendedName>
        <fullName evidence="7">Beta-galactosidase trimerisation domain-containing protein</fullName>
    </recommendedName>
</protein>
<gene>
    <name evidence="5" type="ORF">GCM10007857_73600</name>
</gene>
<reference evidence="6" key="1">
    <citation type="journal article" date="2019" name="Int. J. Syst. Evol. Microbiol.">
        <title>The Global Catalogue of Microorganisms (GCM) 10K type strain sequencing project: providing services to taxonomists for standard genome sequencing and annotation.</title>
        <authorList>
            <consortium name="The Broad Institute Genomics Platform"/>
            <consortium name="The Broad Institute Genome Sequencing Center for Infectious Disease"/>
            <person name="Wu L."/>
            <person name="Ma J."/>
        </authorList>
    </citation>
    <scope>NUCLEOTIDE SEQUENCE [LARGE SCALE GENOMIC DNA]</scope>
    <source>
        <strain evidence="6">NBRC 102520</strain>
    </source>
</reference>
<evidence type="ECO:0000313" key="6">
    <source>
        <dbReference type="Proteomes" id="UP001156905"/>
    </source>
</evidence>
<sequence length="654" mass="70872">MAQKKPTRAVKLFGTEAPDGKRRELRAGPISAVFDSGALRYIRYHGEEVLRGIAYLVRDKDWGTYTPAIENLKIRQSKNGFAIAYHATCRDQNQAIRYSAQIDASGDGTLKFSAEATPLSDFLTNRTGFVVLHPLAGTVGRPVEVVHTDGKREKRKFPKFISPGQPIFEIRSLKHEPLSGVAVTVLMEGNKFEMEDHRNWMDASYKTYVCSLLDPWPYTLERGKSFSQSITLTVSGKPPKSRPRTSDAGTTITLGGTKGRIPQIGVGVPMAEAAAALEAVDFIAAAKPQALVCQIDGREQGQEEAAASFRDLSSQTGAPVTLEIILPAREPADKEVAAIASEVNAAGLTPASVVITQMHDLKSFQPNTPRPWGPTYEEMATATRASFPNALLGGGMLSYFTELNRKPVPRGVFDFITHTGCPIVHAPDDISVMETLETLPWIFASARAMIGKVPYHIGPTSIPCRDNPYGAAVAPNPDNRRVCLSDLDPRQRGLFAAAWNLGYVSAAARAGVDAVALGSATGSQGMIYRKLAHAQPWFDGRDARLFPIYHVIAGLAAASGARRIDTDSSAPSKLAALAHRNKAGDVLWLANLSGEPQRLKVKGFDGRARLDVLDEKSFEAAVHDPAWLNSDSAFIRKVGTFELPSYGIVRIKSA</sequence>
<dbReference type="Proteomes" id="UP001156905">
    <property type="component" value="Unassembled WGS sequence"/>
</dbReference>
<keyword evidence="6" id="KW-1185">Reference proteome</keyword>
<comment type="caution">
    <text evidence="5">The sequence shown here is derived from an EMBL/GenBank/DDBJ whole genome shotgun (WGS) entry which is preliminary data.</text>
</comment>
<feature type="domain" description="D-apionate lactonase TIM barrel" evidence="3">
    <location>
        <begin position="264"/>
        <end position="560"/>
    </location>
</feature>
<dbReference type="Pfam" id="PF25837">
    <property type="entry name" value="Apionate_lact_N"/>
    <property type="match status" value="1"/>
</dbReference>
<dbReference type="InterPro" id="IPR058788">
    <property type="entry name" value="ApnL_N"/>
</dbReference>
<feature type="domain" description="D-apionate lactonase C-terminal" evidence="4">
    <location>
        <begin position="571"/>
        <end position="651"/>
    </location>
</feature>
<dbReference type="Pfam" id="PF25839">
    <property type="entry name" value="Apionate_lact_C"/>
    <property type="match status" value="1"/>
</dbReference>
<dbReference type="EMBL" id="BSOW01000036">
    <property type="protein sequence ID" value="GLR90645.1"/>
    <property type="molecule type" value="Genomic_DNA"/>
</dbReference>
<proteinExistence type="predicted"/>
<dbReference type="InterPro" id="IPR058789">
    <property type="entry name" value="ApnL_C"/>
</dbReference>
<dbReference type="Pfam" id="PF25838">
    <property type="entry name" value="Apionate_lact_M"/>
    <property type="match status" value="1"/>
</dbReference>
<dbReference type="InterPro" id="IPR058787">
    <property type="entry name" value="ApnL_M"/>
</dbReference>
<evidence type="ECO:0008006" key="7">
    <source>
        <dbReference type="Google" id="ProtNLM"/>
    </source>
</evidence>
<evidence type="ECO:0000259" key="3">
    <source>
        <dbReference type="Pfam" id="PF25838"/>
    </source>
</evidence>
<accession>A0ABQ6BAB0</accession>